<keyword evidence="2 7" id="KW-0677">Repeat</keyword>
<comment type="function">
    <text evidence="7">Chaperone involved in the correct folding and assembly of outer membrane proteins. Recognizes specific patterns of aromatic residues and the orientation of their side chains, which are found more frequently in integral outer membrane proteins. May act in both early periplasmic and late outer membrane-associated steps of protein maturation.</text>
</comment>
<feature type="chain" id="PRO_5011801545" description="Chaperone SurA" evidence="7">
    <location>
        <begin position="20"/>
        <end position="448"/>
    </location>
</feature>
<evidence type="ECO:0000256" key="5">
    <source>
        <dbReference type="ARBA" id="ARBA00023186"/>
    </source>
</evidence>
<dbReference type="OrthoDB" id="14196at2"/>
<evidence type="ECO:0000256" key="4">
    <source>
        <dbReference type="ARBA" id="ARBA00023110"/>
    </source>
</evidence>
<dbReference type="Gene3D" id="1.10.4030.10">
    <property type="entry name" value="Porin chaperone SurA, peptide-binding domain"/>
    <property type="match status" value="1"/>
</dbReference>
<feature type="signal peptide" evidence="7">
    <location>
        <begin position="1"/>
        <end position="19"/>
    </location>
</feature>
<dbReference type="InterPro" id="IPR023034">
    <property type="entry name" value="PPIase_SurA"/>
</dbReference>
<feature type="domain" description="PpiC" evidence="8">
    <location>
        <begin position="286"/>
        <end position="385"/>
    </location>
</feature>
<reference evidence="9 10" key="1">
    <citation type="submission" date="2016-10" db="EMBL/GenBank/DDBJ databases">
        <authorList>
            <person name="de Groot N.N."/>
        </authorList>
    </citation>
    <scope>NUCLEOTIDE SEQUENCE [LARGE SCALE GENOMIC DNA]</scope>
    <source>
        <strain evidence="9 10">B7-7</strain>
    </source>
</reference>
<dbReference type="InterPro" id="IPR015391">
    <property type="entry name" value="SurA_N"/>
</dbReference>
<comment type="catalytic activity">
    <reaction evidence="7">
        <text>[protein]-peptidylproline (omega=180) = [protein]-peptidylproline (omega=0)</text>
        <dbReference type="Rhea" id="RHEA:16237"/>
        <dbReference type="Rhea" id="RHEA-COMP:10747"/>
        <dbReference type="Rhea" id="RHEA-COMP:10748"/>
        <dbReference type="ChEBI" id="CHEBI:83833"/>
        <dbReference type="ChEBI" id="CHEBI:83834"/>
        <dbReference type="EC" id="5.2.1.8"/>
    </reaction>
</comment>
<comment type="subcellular location">
    <subcellularLocation>
        <location evidence="7">Periplasm</location>
    </subcellularLocation>
    <text evidence="7">Is capable of associating with the outer membrane.</text>
</comment>
<keyword evidence="10" id="KW-1185">Reference proteome</keyword>
<dbReference type="EC" id="5.2.1.8" evidence="7"/>
<dbReference type="EMBL" id="FOFO01000002">
    <property type="protein sequence ID" value="SEP62961.1"/>
    <property type="molecule type" value="Genomic_DNA"/>
</dbReference>
<dbReference type="InterPro" id="IPR023058">
    <property type="entry name" value="PPIase_PpiC_CS"/>
</dbReference>
<dbReference type="PROSITE" id="PS50198">
    <property type="entry name" value="PPIC_PPIASE_2"/>
    <property type="match status" value="2"/>
</dbReference>
<dbReference type="InterPro" id="IPR050280">
    <property type="entry name" value="OMP_Chaperone_SurA"/>
</dbReference>
<evidence type="ECO:0000256" key="7">
    <source>
        <dbReference type="HAMAP-Rule" id="MF_01183"/>
    </source>
</evidence>
<dbReference type="GO" id="GO:0050821">
    <property type="term" value="P:protein stabilization"/>
    <property type="evidence" value="ECO:0007669"/>
    <property type="project" value="InterPro"/>
</dbReference>
<protein>
    <recommendedName>
        <fullName evidence="7">Chaperone SurA</fullName>
    </recommendedName>
    <alternativeName>
        <fullName evidence="7">Peptidyl-prolyl cis-trans isomerase SurA</fullName>
        <shortName evidence="7">PPIase SurA</shortName>
        <ecNumber evidence="7">5.2.1.8</ecNumber>
    </alternativeName>
    <alternativeName>
        <fullName evidence="7">Rotamase SurA</fullName>
    </alternativeName>
</protein>
<dbReference type="PROSITE" id="PS01096">
    <property type="entry name" value="PPIC_PPIASE_1"/>
    <property type="match status" value="1"/>
</dbReference>
<evidence type="ECO:0000256" key="6">
    <source>
        <dbReference type="ARBA" id="ARBA00023235"/>
    </source>
</evidence>
<evidence type="ECO:0000313" key="10">
    <source>
        <dbReference type="Proteomes" id="UP000199496"/>
    </source>
</evidence>
<dbReference type="PANTHER" id="PTHR47637:SF1">
    <property type="entry name" value="CHAPERONE SURA"/>
    <property type="match status" value="1"/>
</dbReference>
<dbReference type="InterPro" id="IPR000297">
    <property type="entry name" value="PPIase_PpiC"/>
</dbReference>
<dbReference type="Pfam" id="PF00639">
    <property type="entry name" value="Rotamase"/>
    <property type="match status" value="2"/>
</dbReference>
<keyword evidence="4 7" id="KW-0697">Rotamase</keyword>
<dbReference type="SUPFAM" id="SSF54534">
    <property type="entry name" value="FKBP-like"/>
    <property type="match status" value="2"/>
</dbReference>
<dbReference type="InterPro" id="IPR027304">
    <property type="entry name" value="Trigger_fact/SurA_dom_sf"/>
</dbReference>
<dbReference type="GO" id="GO:0030288">
    <property type="term" value="C:outer membrane-bounded periplasmic space"/>
    <property type="evidence" value="ECO:0007669"/>
    <property type="project" value="InterPro"/>
</dbReference>
<gene>
    <name evidence="7" type="primary">surA</name>
    <name evidence="9" type="ORF">SAMN05421693_102119</name>
</gene>
<dbReference type="GO" id="GO:0043165">
    <property type="term" value="P:Gram-negative-bacterium-type cell outer membrane assembly"/>
    <property type="evidence" value="ECO:0007669"/>
    <property type="project" value="InterPro"/>
</dbReference>
<name>A0A1H8ZF45_9GAMM</name>
<dbReference type="InterPro" id="IPR046357">
    <property type="entry name" value="PPIase_dom_sf"/>
</dbReference>
<dbReference type="GO" id="GO:0042277">
    <property type="term" value="F:peptide binding"/>
    <property type="evidence" value="ECO:0007669"/>
    <property type="project" value="InterPro"/>
</dbReference>
<evidence type="ECO:0000256" key="1">
    <source>
        <dbReference type="ARBA" id="ARBA00022729"/>
    </source>
</evidence>
<evidence type="ECO:0000259" key="8">
    <source>
        <dbReference type="PROSITE" id="PS50198"/>
    </source>
</evidence>
<dbReference type="GO" id="GO:0006457">
    <property type="term" value="P:protein folding"/>
    <property type="evidence" value="ECO:0007669"/>
    <property type="project" value="UniProtKB-UniRule"/>
</dbReference>
<organism evidence="9 10">
    <name type="scientific">Ectothiorhodospira magna</name>
    <dbReference type="NCBI Taxonomy" id="867345"/>
    <lineage>
        <taxon>Bacteria</taxon>
        <taxon>Pseudomonadati</taxon>
        <taxon>Pseudomonadota</taxon>
        <taxon>Gammaproteobacteria</taxon>
        <taxon>Chromatiales</taxon>
        <taxon>Ectothiorhodospiraceae</taxon>
        <taxon>Ectothiorhodospira</taxon>
    </lineage>
</organism>
<keyword evidence="1 7" id="KW-0732">Signal</keyword>
<evidence type="ECO:0000256" key="3">
    <source>
        <dbReference type="ARBA" id="ARBA00022764"/>
    </source>
</evidence>
<dbReference type="AlphaFoldDB" id="A0A1H8ZF45"/>
<accession>A0A1H8ZF45</accession>
<dbReference type="Proteomes" id="UP000199496">
    <property type="component" value="Unassembled WGS sequence"/>
</dbReference>
<dbReference type="PANTHER" id="PTHR47637">
    <property type="entry name" value="CHAPERONE SURA"/>
    <property type="match status" value="1"/>
</dbReference>
<dbReference type="GO" id="GO:0051082">
    <property type="term" value="F:unfolded protein binding"/>
    <property type="evidence" value="ECO:0007669"/>
    <property type="project" value="UniProtKB-UniRule"/>
</dbReference>
<dbReference type="SUPFAM" id="SSF109998">
    <property type="entry name" value="Triger factor/SurA peptide-binding domain-like"/>
    <property type="match status" value="1"/>
</dbReference>
<dbReference type="HAMAP" id="MF_01183">
    <property type="entry name" value="Chaperone_SurA"/>
    <property type="match status" value="1"/>
</dbReference>
<dbReference type="GO" id="GO:0003755">
    <property type="term" value="F:peptidyl-prolyl cis-trans isomerase activity"/>
    <property type="evidence" value="ECO:0007669"/>
    <property type="project" value="UniProtKB-UniRule"/>
</dbReference>
<comment type="domain">
    <text evidence="7">The PPIase activity resides only in the second parvulin domain. The N-terminal region and the C-terminal tail are necessary and sufficient for the chaperone activity of SurA. The PPIase activity is dispensable for SurA to function as a chaperone. The N-terminal region and the C-terminal tail are also required for porin recognition.</text>
</comment>
<keyword evidence="5 7" id="KW-0143">Chaperone</keyword>
<evidence type="ECO:0000256" key="2">
    <source>
        <dbReference type="ARBA" id="ARBA00022737"/>
    </source>
</evidence>
<proteinExistence type="inferred from homology"/>
<feature type="domain" description="PpiC" evidence="8">
    <location>
        <begin position="176"/>
        <end position="277"/>
    </location>
</feature>
<sequence length="448" mass="50578" precursor="true">MTKLLLILLLLAGSGILGAQPVAATEDRLLDRIIAVVEEDVIMRSELLQRMDDVSQQLASRDGQAPPREMLVRPVLDRLILERLQLQEARRIGIRIDDITLNNAVESIARENRMTLAQFRDRLVAEGMDFPTFREQVRDELAISQLRRRQVDARIQVSEQEIDDLIASESGAIDRDVEYRLLHLLIALPEGATPEQIRAAREQAGHIREEAAAGADFTALALRESAGRQALEGGDLGWRRASQVPTLFARHVVLMREGEVSEVIRSPSGFHIIKLAERRGGTRALVRQTRVRHILISPTEVLTSDEAFERLSGLRGRIKDGADFAELARAHSDDRGSALQGGDLGWTDPGDLVPQFEDVMNRLSPGQVSEPVRTPFGWHIMEVLERRDHDGSRALMRTQAREIIRDRKRDDELELWLRRLRDESFVELRLDALNLDSPIRPIAPLEGR</sequence>
<dbReference type="RefSeq" id="WP_090202894.1">
    <property type="nucleotide sequence ID" value="NZ_FOFO01000002.1"/>
</dbReference>
<keyword evidence="3 7" id="KW-0574">Periplasm</keyword>
<dbReference type="STRING" id="867345.SAMN05421693_102119"/>
<keyword evidence="6 7" id="KW-0413">Isomerase</keyword>
<dbReference type="Gene3D" id="3.10.50.40">
    <property type="match status" value="2"/>
</dbReference>
<dbReference type="Pfam" id="PF09312">
    <property type="entry name" value="SurA_N"/>
    <property type="match status" value="1"/>
</dbReference>
<evidence type="ECO:0000313" key="9">
    <source>
        <dbReference type="EMBL" id="SEP62961.1"/>
    </source>
</evidence>